<sequence length="236" mass="24979">MTGPSMNHPERATKARALLAATHFPQALAMVLLMTISTAICGGTWWSVVLVLLASAAGQATVGWTNDVSDANADRAAGRTTKPTVQGDVRPEDLRVPILVSASLTIPLSFVAAGWVGGGAHIVAVLSALVYNFWLSRTIWSWLPYVVSFALMTVFIAQASSRPLWPTWPVVCLSVLVGVIAHLFNAIPDIDIDRRMSLGGLAVSLGKRKSVVVAIVLIALAVAFLGWVVVDIASSV</sequence>
<evidence type="ECO:0000256" key="2">
    <source>
        <dbReference type="ARBA" id="ARBA00022692"/>
    </source>
</evidence>
<dbReference type="EMBL" id="CAEZTD010000127">
    <property type="protein sequence ID" value="CAB4571057.1"/>
    <property type="molecule type" value="Genomic_DNA"/>
</dbReference>
<dbReference type="GO" id="GO:0016765">
    <property type="term" value="F:transferase activity, transferring alkyl or aryl (other than methyl) groups"/>
    <property type="evidence" value="ECO:0007669"/>
    <property type="project" value="InterPro"/>
</dbReference>
<gene>
    <name evidence="6" type="ORF">UFOPK1591_01300</name>
</gene>
<dbReference type="AlphaFoldDB" id="A0A6J6E4E2"/>
<evidence type="ECO:0000313" key="6">
    <source>
        <dbReference type="EMBL" id="CAB4571057.1"/>
    </source>
</evidence>
<keyword evidence="2 5" id="KW-0812">Transmembrane</keyword>
<evidence type="ECO:0000256" key="3">
    <source>
        <dbReference type="ARBA" id="ARBA00022989"/>
    </source>
</evidence>
<dbReference type="InterPro" id="IPR000537">
    <property type="entry name" value="UbiA_prenyltransferase"/>
</dbReference>
<name>A0A6J6E4E2_9ZZZZ</name>
<dbReference type="Pfam" id="PF01040">
    <property type="entry name" value="UbiA"/>
    <property type="match status" value="1"/>
</dbReference>
<evidence type="ECO:0000256" key="1">
    <source>
        <dbReference type="ARBA" id="ARBA00004141"/>
    </source>
</evidence>
<proteinExistence type="predicted"/>
<keyword evidence="3 5" id="KW-1133">Transmembrane helix</keyword>
<protein>
    <submittedName>
        <fullName evidence="6">Unannotated protein</fullName>
    </submittedName>
</protein>
<accession>A0A6J6E4E2</accession>
<evidence type="ECO:0000256" key="4">
    <source>
        <dbReference type="ARBA" id="ARBA00023136"/>
    </source>
</evidence>
<feature type="transmembrane region" description="Helical" evidence="5">
    <location>
        <begin position="112"/>
        <end position="135"/>
    </location>
</feature>
<dbReference type="Gene3D" id="1.10.357.140">
    <property type="entry name" value="UbiA prenyltransferase"/>
    <property type="match status" value="1"/>
</dbReference>
<feature type="transmembrane region" description="Helical" evidence="5">
    <location>
        <begin position="142"/>
        <end position="161"/>
    </location>
</feature>
<reference evidence="6" key="1">
    <citation type="submission" date="2020-05" db="EMBL/GenBank/DDBJ databases">
        <authorList>
            <person name="Chiriac C."/>
            <person name="Salcher M."/>
            <person name="Ghai R."/>
            <person name="Kavagutti S V."/>
        </authorList>
    </citation>
    <scope>NUCLEOTIDE SEQUENCE</scope>
</reference>
<keyword evidence="4 5" id="KW-0472">Membrane</keyword>
<comment type="subcellular location">
    <subcellularLocation>
        <location evidence="1">Membrane</location>
        <topology evidence="1">Multi-pass membrane protein</topology>
    </subcellularLocation>
</comment>
<dbReference type="GO" id="GO:0016020">
    <property type="term" value="C:membrane"/>
    <property type="evidence" value="ECO:0007669"/>
    <property type="project" value="UniProtKB-SubCell"/>
</dbReference>
<feature type="transmembrane region" description="Helical" evidence="5">
    <location>
        <begin position="167"/>
        <end position="190"/>
    </location>
</feature>
<feature type="transmembrane region" description="Helical" evidence="5">
    <location>
        <begin position="27"/>
        <end position="54"/>
    </location>
</feature>
<evidence type="ECO:0000256" key="5">
    <source>
        <dbReference type="SAM" id="Phobius"/>
    </source>
</evidence>
<dbReference type="InterPro" id="IPR044878">
    <property type="entry name" value="UbiA_sf"/>
</dbReference>
<feature type="transmembrane region" description="Helical" evidence="5">
    <location>
        <begin position="211"/>
        <end position="230"/>
    </location>
</feature>
<organism evidence="6">
    <name type="scientific">freshwater metagenome</name>
    <dbReference type="NCBI Taxonomy" id="449393"/>
    <lineage>
        <taxon>unclassified sequences</taxon>
        <taxon>metagenomes</taxon>
        <taxon>ecological metagenomes</taxon>
    </lineage>
</organism>